<evidence type="ECO:0000259" key="2">
    <source>
        <dbReference type="Pfam" id="PF13581"/>
    </source>
</evidence>
<dbReference type="InterPro" id="IPR036890">
    <property type="entry name" value="HATPase_C_sf"/>
</dbReference>
<keyword evidence="3" id="KW-0723">Serine/threonine-protein kinase</keyword>
<feature type="domain" description="Histidine kinase/HSP90-like ATPase" evidence="2">
    <location>
        <begin position="41"/>
        <end position="167"/>
    </location>
</feature>
<reference evidence="3 4" key="1">
    <citation type="submission" date="2014-02" db="EMBL/GenBank/DDBJ databases">
        <title>The small core and large imbalanced accessory genome model reveals a collaborative survival strategy of Sorangium cellulosum strains in nature.</title>
        <authorList>
            <person name="Han K."/>
            <person name="Peng R."/>
            <person name="Blom J."/>
            <person name="Li Y.-Z."/>
        </authorList>
    </citation>
    <scope>NUCLEOTIDE SEQUENCE [LARGE SCALE GENOMIC DNA]</scope>
    <source>
        <strain evidence="3 4">So0008-312</strain>
    </source>
</reference>
<accession>A0A150Q372</accession>
<name>A0A150Q372_SORCE</name>
<sequence length="172" mass="18204">MRRRRAPRQQDLGVTQRTPPVFSIPVTREEDRFACAAEGALIARWAGLSERAQHELAIAIAELVSNAVRHGGGGSISIRAIRDEAAAGGGRWGVEVIVRDSGPGLDPRIALLEDVGPKSDRSPSSSSSARLTPRMPGQGLGVGLGAVHRLMSSVVIRSSPGISTEITAVKWK</sequence>
<gene>
    <name evidence="3" type="ORF">BE15_42930</name>
</gene>
<dbReference type="AlphaFoldDB" id="A0A150Q372"/>
<dbReference type="Gene3D" id="3.30.565.10">
    <property type="entry name" value="Histidine kinase-like ATPase, C-terminal domain"/>
    <property type="match status" value="1"/>
</dbReference>
<feature type="region of interest" description="Disordered" evidence="1">
    <location>
        <begin position="115"/>
        <end position="137"/>
    </location>
</feature>
<dbReference type="Proteomes" id="UP000075260">
    <property type="component" value="Unassembled WGS sequence"/>
</dbReference>
<dbReference type="InterPro" id="IPR003594">
    <property type="entry name" value="HATPase_dom"/>
</dbReference>
<dbReference type="Pfam" id="PF13581">
    <property type="entry name" value="HATPase_c_2"/>
    <property type="match status" value="1"/>
</dbReference>
<protein>
    <submittedName>
        <fullName evidence="3">Serine/threonine protein kinase</fullName>
    </submittedName>
</protein>
<proteinExistence type="predicted"/>
<dbReference type="EMBL" id="JEMA01001095">
    <property type="protein sequence ID" value="KYF62461.1"/>
    <property type="molecule type" value="Genomic_DNA"/>
</dbReference>
<dbReference type="GO" id="GO:0004674">
    <property type="term" value="F:protein serine/threonine kinase activity"/>
    <property type="evidence" value="ECO:0007669"/>
    <property type="project" value="UniProtKB-KW"/>
</dbReference>
<keyword evidence="3" id="KW-0808">Transferase</keyword>
<comment type="caution">
    <text evidence="3">The sequence shown here is derived from an EMBL/GenBank/DDBJ whole genome shotgun (WGS) entry which is preliminary data.</text>
</comment>
<evidence type="ECO:0000313" key="3">
    <source>
        <dbReference type="EMBL" id="KYF62461.1"/>
    </source>
</evidence>
<evidence type="ECO:0000313" key="4">
    <source>
        <dbReference type="Proteomes" id="UP000075260"/>
    </source>
</evidence>
<dbReference type="OrthoDB" id="5520400at2"/>
<dbReference type="SUPFAM" id="SSF55874">
    <property type="entry name" value="ATPase domain of HSP90 chaperone/DNA topoisomerase II/histidine kinase"/>
    <property type="match status" value="1"/>
</dbReference>
<keyword evidence="3" id="KW-0418">Kinase</keyword>
<organism evidence="3 4">
    <name type="scientific">Sorangium cellulosum</name>
    <name type="common">Polyangium cellulosum</name>
    <dbReference type="NCBI Taxonomy" id="56"/>
    <lineage>
        <taxon>Bacteria</taxon>
        <taxon>Pseudomonadati</taxon>
        <taxon>Myxococcota</taxon>
        <taxon>Polyangia</taxon>
        <taxon>Polyangiales</taxon>
        <taxon>Polyangiaceae</taxon>
        <taxon>Sorangium</taxon>
    </lineage>
</organism>
<evidence type="ECO:0000256" key="1">
    <source>
        <dbReference type="SAM" id="MobiDB-lite"/>
    </source>
</evidence>